<accession>A0A6M4H1U3</accession>
<feature type="chain" id="PRO_5027122217" description="Metallo-beta-lactamase domain-containing protein" evidence="2">
    <location>
        <begin position="16"/>
        <end position="346"/>
    </location>
</feature>
<feature type="signal peptide" evidence="2">
    <location>
        <begin position="1"/>
        <end position="15"/>
    </location>
</feature>
<evidence type="ECO:0000313" key="5">
    <source>
        <dbReference type="Proteomes" id="UP000503096"/>
    </source>
</evidence>
<reference evidence="4 5" key="1">
    <citation type="submission" date="2020-04" db="EMBL/GenBank/DDBJ databases">
        <title>Usitatibacter rugosus gen. nov., sp. nov. and Usitatibacter palustris sp. nov., novel members of Usitatibacteraceae fam. nov. within the order Nitrosomonadales isolated from soil.</title>
        <authorList>
            <person name="Huber K.J."/>
            <person name="Neumann-Schaal M."/>
            <person name="Geppert A."/>
            <person name="Luckner M."/>
            <person name="Wanner G."/>
            <person name="Overmann J."/>
        </authorList>
    </citation>
    <scope>NUCLEOTIDE SEQUENCE [LARGE SCALE GENOMIC DNA]</scope>
    <source>
        <strain evidence="4 5">Swamp67</strain>
    </source>
</reference>
<dbReference type="CDD" id="cd16282">
    <property type="entry name" value="metallo-hydrolase-like_MBL-fold"/>
    <property type="match status" value="1"/>
</dbReference>
<gene>
    <name evidence="4" type="ORF">DSM104440_00263</name>
</gene>
<dbReference type="AlphaFoldDB" id="A0A6M4H1U3"/>
<dbReference type="InParanoid" id="A0A6M4H1U3"/>
<dbReference type="PANTHER" id="PTHR42951">
    <property type="entry name" value="METALLO-BETA-LACTAMASE DOMAIN-CONTAINING"/>
    <property type="match status" value="1"/>
</dbReference>
<proteinExistence type="inferred from homology"/>
<dbReference type="SUPFAM" id="SSF56281">
    <property type="entry name" value="Metallo-hydrolase/oxidoreductase"/>
    <property type="match status" value="1"/>
</dbReference>
<dbReference type="SMART" id="SM00849">
    <property type="entry name" value="Lactamase_B"/>
    <property type="match status" value="1"/>
</dbReference>
<dbReference type="EMBL" id="CP053073">
    <property type="protein sequence ID" value="QJR13479.1"/>
    <property type="molecule type" value="Genomic_DNA"/>
</dbReference>
<name>A0A6M4H1U3_9PROT</name>
<sequence length="346" mass="37362">MRYLLLFLFVTVANAGFKLETVAPGVIASIRTEPPGIMFEANVVFIVNDEDVVVVDANGTPTAAKESIAALRSITTKPVRYLVNTHWHTDHVTGNATWREAYPGLEIVAHATARADMAGTGEANRKSYLEAAPVLARRLRNMLEVRKNFAGESMTDEEVAGFTSDAELIERFATEAPGTPMVLPTLGIEERMTLTRGARTIDIRHLGPGHSRADLIVHLPVEGIVISGDLIVSPVPLVGSTSLPSQYAATLEKLIALRPKAIVPGHGPVLTDDRQPKLMVRMLESITKQVAAAVARGESLEQTRKSVDLAEFQRAFAGDSAQKAFIFKSYVAGPAVAAAYDQARTK</sequence>
<dbReference type="PANTHER" id="PTHR42951:SF4">
    <property type="entry name" value="ACYL-COENZYME A THIOESTERASE MBLAC2"/>
    <property type="match status" value="1"/>
</dbReference>
<evidence type="ECO:0000313" key="4">
    <source>
        <dbReference type="EMBL" id="QJR13479.1"/>
    </source>
</evidence>
<evidence type="ECO:0000256" key="2">
    <source>
        <dbReference type="SAM" id="SignalP"/>
    </source>
</evidence>
<organism evidence="4 5">
    <name type="scientific">Usitatibacter palustris</name>
    <dbReference type="NCBI Taxonomy" id="2732487"/>
    <lineage>
        <taxon>Bacteria</taxon>
        <taxon>Pseudomonadati</taxon>
        <taxon>Pseudomonadota</taxon>
        <taxon>Betaproteobacteria</taxon>
        <taxon>Nitrosomonadales</taxon>
        <taxon>Usitatibacteraceae</taxon>
        <taxon>Usitatibacter</taxon>
    </lineage>
</organism>
<dbReference type="GO" id="GO:0017001">
    <property type="term" value="P:antibiotic catabolic process"/>
    <property type="evidence" value="ECO:0007669"/>
    <property type="project" value="UniProtKB-ARBA"/>
</dbReference>
<dbReference type="KEGG" id="upl:DSM104440_00263"/>
<dbReference type="InterPro" id="IPR050855">
    <property type="entry name" value="NDM-1-like"/>
</dbReference>
<keyword evidence="5" id="KW-1185">Reference proteome</keyword>
<evidence type="ECO:0000256" key="1">
    <source>
        <dbReference type="ARBA" id="ARBA00005250"/>
    </source>
</evidence>
<protein>
    <recommendedName>
        <fullName evidence="3">Metallo-beta-lactamase domain-containing protein</fullName>
    </recommendedName>
</protein>
<dbReference type="RefSeq" id="WP_171160065.1">
    <property type="nucleotide sequence ID" value="NZ_CP053073.1"/>
</dbReference>
<keyword evidence="2" id="KW-0732">Signal</keyword>
<feature type="domain" description="Metallo-beta-lactamase" evidence="3">
    <location>
        <begin position="40"/>
        <end position="266"/>
    </location>
</feature>
<evidence type="ECO:0000259" key="3">
    <source>
        <dbReference type="SMART" id="SM00849"/>
    </source>
</evidence>
<dbReference type="Gene3D" id="3.60.15.10">
    <property type="entry name" value="Ribonuclease Z/Hydroxyacylglutathione hydrolase-like"/>
    <property type="match status" value="1"/>
</dbReference>
<dbReference type="Pfam" id="PF00753">
    <property type="entry name" value="Lactamase_B"/>
    <property type="match status" value="1"/>
</dbReference>
<dbReference type="Proteomes" id="UP000503096">
    <property type="component" value="Chromosome"/>
</dbReference>
<comment type="similarity">
    <text evidence="1">Belongs to the metallo-beta-lactamase superfamily. Class-B beta-lactamase family.</text>
</comment>
<dbReference type="InterPro" id="IPR036866">
    <property type="entry name" value="RibonucZ/Hydroxyglut_hydro"/>
</dbReference>
<dbReference type="InterPro" id="IPR001279">
    <property type="entry name" value="Metallo-B-lactamas"/>
</dbReference>